<dbReference type="GO" id="GO:0016491">
    <property type="term" value="F:oxidoreductase activity"/>
    <property type="evidence" value="ECO:0007669"/>
    <property type="project" value="UniProtKB-KW"/>
</dbReference>
<dbReference type="FunFam" id="3.40.50.720:FF:000084">
    <property type="entry name" value="Short-chain dehydrogenase reductase"/>
    <property type="match status" value="1"/>
</dbReference>
<dbReference type="PANTHER" id="PTHR43639">
    <property type="entry name" value="OXIDOREDUCTASE, SHORT-CHAIN DEHYDROGENASE/REDUCTASE FAMILY (AFU_ORTHOLOGUE AFUA_5G02870)"/>
    <property type="match status" value="1"/>
</dbReference>
<evidence type="ECO:0000256" key="1">
    <source>
        <dbReference type="ARBA" id="ARBA00006484"/>
    </source>
</evidence>
<dbReference type="SUPFAM" id="SSF51735">
    <property type="entry name" value="NAD(P)-binding Rossmann-fold domains"/>
    <property type="match status" value="1"/>
</dbReference>
<dbReference type="RefSeq" id="XP_024725203.1">
    <property type="nucleotide sequence ID" value="XM_024863310.1"/>
</dbReference>
<evidence type="ECO:0000313" key="5">
    <source>
        <dbReference type="EMBL" id="PSS27678.1"/>
    </source>
</evidence>
<evidence type="ECO:0000259" key="4">
    <source>
        <dbReference type="SMART" id="SM00822"/>
    </source>
</evidence>
<dbReference type="InterPro" id="IPR020904">
    <property type="entry name" value="Sc_DH/Rdtase_CS"/>
</dbReference>
<dbReference type="EMBL" id="KZ679006">
    <property type="protein sequence ID" value="PSS27678.1"/>
    <property type="molecule type" value="Genomic_DNA"/>
</dbReference>
<dbReference type="Gene3D" id="3.40.50.720">
    <property type="entry name" value="NAD(P)-binding Rossmann-like Domain"/>
    <property type="match status" value="1"/>
</dbReference>
<evidence type="ECO:0000313" key="6">
    <source>
        <dbReference type="Proteomes" id="UP000241818"/>
    </source>
</evidence>
<comment type="similarity">
    <text evidence="1">Belongs to the short-chain dehydrogenases/reductases (SDR) family.</text>
</comment>
<evidence type="ECO:0000256" key="3">
    <source>
        <dbReference type="ARBA" id="ARBA00023002"/>
    </source>
</evidence>
<gene>
    <name evidence="5" type="ORF">M430DRAFT_157209</name>
</gene>
<keyword evidence="2" id="KW-0521">NADP</keyword>
<keyword evidence="3" id="KW-0560">Oxidoreductase</keyword>
<name>A0A2T3BED1_AMORE</name>
<dbReference type="AlphaFoldDB" id="A0A2T3BED1"/>
<dbReference type="InterPro" id="IPR036291">
    <property type="entry name" value="NAD(P)-bd_dom_sf"/>
</dbReference>
<accession>A0A2T3BED1</accession>
<dbReference type="PRINTS" id="PR00081">
    <property type="entry name" value="GDHRDH"/>
</dbReference>
<dbReference type="PRINTS" id="PR00080">
    <property type="entry name" value="SDRFAMILY"/>
</dbReference>
<dbReference type="Proteomes" id="UP000241818">
    <property type="component" value="Unassembled WGS sequence"/>
</dbReference>
<dbReference type="GO" id="GO:0009688">
    <property type="term" value="P:abscisic acid biosynthetic process"/>
    <property type="evidence" value="ECO:0007669"/>
    <property type="project" value="UniProtKB-ARBA"/>
</dbReference>
<dbReference type="OrthoDB" id="47007at2759"/>
<sequence length="307" mass="32211">MSPGATETVEPAAVQLTDSAPVQSAPFPTLAGKVALITGSGRGIGRGMALELAARGASVVVNYAKSADKANEVVKEINKLGSKAIALQADVSKPEEIFALFEKAVAHFGHLDIVISNSGTEVWSREEDVTPADFDYIFNINCRGQFFVAQQGLKYLGRGGRIILMSSVAATMSGVPNHALYAGSKAAVEGFTRSFAVDCGEKGITVNAIAPGGVKTEMFDANAWHYAPGGYPEMPMELIEKGIASLCPLKRAGVPADIARAVALLVSPDSEWINGKQIHLPDAVITLLLRFFAPKGQVIKLSGGSVA</sequence>
<reference evidence="5 6" key="1">
    <citation type="journal article" date="2018" name="New Phytol.">
        <title>Comparative genomics and transcriptomics depict ericoid mycorrhizal fungi as versatile saprotrophs and plant mutualists.</title>
        <authorList>
            <person name="Martino E."/>
            <person name="Morin E."/>
            <person name="Grelet G.A."/>
            <person name="Kuo A."/>
            <person name="Kohler A."/>
            <person name="Daghino S."/>
            <person name="Barry K.W."/>
            <person name="Cichocki N."/>
            <person name="Clum A."/>
            <person name="Dockter R.B."/>
            <person name="Hainaut M."/>
            <person name="Kuo R.C."/>
            <person name="LaButti K."/>
            <person name="Lindahl B.D."/>
            <person name="Lindquist E.A."/>
            <person name="Lipzen A."/>
            <person name="Khouja H.R."/>
            <person name="Magnuson J."/>
            <person name="Murat C."/>
            <person name="Ohm R.A."/>
            <person name="Singer S.W."/>
            <person name="Spatafora J.W."/>
            <person name="Wang M."/>
            <person name="Veneault-Fourrey C."/>
            <person name="Henrissat B."/>
            <person name="Grigoriev I.V."/>
            <person name="Martin F.M."/>
            <person name="Perotto S."/>
        </authorList>
    </citation>
    <scope>NUCLEOTIDE SEQUENCE [LARGE SCALE GENOMIC DNA]</scope>
    <source>
        <strain evidence="5 6">ATCC 22711</strain>
    </source>
</reference>
<dbReference type="GeneID" id="36571391"/>
<organism evidence="5 6">
    <name type="scientific">Amorphotheca resinae ATCC 22711</name>
    <dbReference type="NCBI Taxonomy" id="857342"/>
    <lineage>
        <taxon>Eukaryota</taxon>
        <taxon>Fungi</taxon>
        <taxon>Dikarya</taxon>
        <taxon>Ascomycota</taxon>
        <taxon>Pezizomycotina</taxon>
        <taxon>Leotiomycetes</taxon>
        <taxon>Helotiales</taxon>
        <taxon>Amorphothecaceae</taxon>
        <taxon>Amorphotheca</taxon>
    </lineage>
</organism>
<dbReference type="InterPro" id="IPR057326">
    <property type="entry name" value="KR_dom"/>
</dbReference>
<dbReference type="CDD" id="cd05362">
    <property type="entry name" value="THN_reductase-like_SDR_c"/>
    <property type="match status" value="1"/>
</dbReference>
<dbReference type="STRING" id="857342.A0A2T3BED1"/>
<dbReference type="InParanoid" id="A0A2T3BED1"/>
<dbReference type="PROSITE" id="PS00061">
    <property type="entry name" value="ADH_SHORT"/>
    <property type="match status" value="1"/>
</dbReference>
<dbReference type="Pfam" id="PF13561">
    <property type="entry name" value="adh_short_C2"/>
    <property type="match status" value="1"/>
</dbReference>
<feature type="domain" description="Ketoreductase" evidence="4">
    <location>
        <begin position="33"/>
        <end position="212"/>
    </location>
</feature>
<dbReference type="SMART" id="SM00822">
    <property type="entry name" value="PKS_KR"/>
    <property type="match status" value="1"/>
</dbReference>
<evidence type="ECO:0000256" key="2">
    <source>
        <dbReference type="ARBA" id="ARBA00022857"/>
    </source>
</evidence>
<proteinExistence type="inferred from homology"/>
<dbReference type="PANTHER" id="PTHR43639:SF1">
    <property type="entry name" value="SHORT-CHAIN DEHYDROGENASE_REDUCTASE FAMILY PROTEIN"/>
    <property type="match status" value="1"/>
</dbReference>
<keyword evidence="6" id="KW-1185">Reference proteome</keyword>
<dbReference type="InterPro" id="IPR002347">
    <property type="entry name" value="SDR_fam"/>
</dbReference>
<protein>
    <recommendedName>
        <fullName evidence="4">Ketoreductase domain-containing protein</fullName>
    </recommendedName>
</protein>